<dbReference type="InterPro" id="IPR052055">
    <property type="entry name" value="Hepadnavirus_pol/RT"/>
</dbReference>
<feature type="region of interest" description="Disordered" evidence="8">
    <location>
        <begin position="69"/>
        <end position="161"/>
    </location>
</feature>
<dbReference type="GO" id="GO:0016787">
    <property type="term" value="F:hydrolase activity"/>
    <property type="evidence" value="ECO:0007669"/>
    <property type="project" value="UniProtKB-KW"/>
</dbReference>
<dbReference type="InterPro" id="IPR013762">
    <property type="entry name" value="Integrase-like_cat_sf"/>
</dbReference>
<evidence type="ECO:0000256" key="8">
    <source>
        <dbReference type="SAM" id="MobiDB-lite"/>
    </source>
</evidence>
<sequence>MATSQNFVTLGELFARNSDEEDEELFAKVKIIIERSLPDGWRDWKAELFRKAVEPLRTSVCSRERISDALSSDVESHRNRIRNYSRSISHDENSQTRANMTRPIKRKRPRRQLSSSDENVNPSPARVCYYSTSPERSPPKRKCLSSSSSHSPKESSAETRLDRMEDMMQRLFEMMSSNKENENEPEISSWRTPSPLLVSPSENPPKEMVDNWDIFSPSTKESEPAIPRANPILEEQGLKCQRLGETTWNKIRYSEAQKKLHASPVFNCLRVNATLQQYSYPSQIKDLLGKCDSAFGTITHGLLAQRLKLQEALKKVADQHPDAADTLKKALMAENEFRSLSDDLLQYSCGKRAEIIEYRRKLYEPKNKYYRSFLEEIPPTGTHLWDEEKLQLAIKTHGISKIAPAPRRPVLDYTGKNNKWKQPRDSNNTKKSFQGVKKFKRPEFKPRPQTQRPQTSKDQKHDSFKERSAAGQLATHVAAWRNLGAPKSIISIIKGYVIPFSEKPPITPWQQAKSILGKMEFASFVIPLARLHCRKIQRAVNHLPEFKPNAPFKIKTDVIQELKWWIANLDQNSNIIVKEPEIYLVTDASNTGWGAELKDRLISGLWTIPQRKWHINKKEMFVVFKMLSRYQNLLQDKSILIQSDNKTVVAYLRNQGGTKSMKLLKLTGDILDLAKRKNMEIQIEHIPGHYNHILKGISNSSPQAPRAKIWDINKLLAWLRHNPPDESNLFQVSRHLAILLLLSSGRRVHDLTLLRIDSGFIVQSENEVIFWPQYGSKTDKTKYIQSGWKLIKNKEQLWNIVYWIKLYIELSHQRRHPDGKIIPSLFVTTRGKTGPASRSVIAGWVRTALLSAGIEAGAGSTRSAVATFRFNNCVPLDELLKKGNWQGPDNFFKHYYKEIDKSPPCDDSNDKIMITESFVPL</sequence>
<dbReference type="PROSITE" id="PS51898">
    <property type="entry name" value="TYR_RECOMBINASE"/>
    <property type="match status" value="1"/>
</dbReference>
<accession>A0A0L7KR66</accession>
<name>A0A0L7KR66_OPEBR</name>
<keyword evidence="3" id="KW-0540">Nuclease</keyword>
<reference evidence="10 11" key="1">
    <citation type="journal article" date="2015" name="Genome Biol. Evol.">
        <title>The genome of winter moth (Operophtera brumata) provides a genomic perspective on sexual dimorphism and phenology.</title>
        <authorList>
            <person name="Derks M.F."/>
            <person name="Smit S."/>
            <person name="Salis L."/>
            <person name="Schijlen E."/>
            <person name="Bossers A."/>
            <person name="Mateman C."/>
            <person name="Pijl A.S."/>
            <person name="de Ridder D."/>
            <person name="Groenen M.A."/>
            <person name="Visser M.E."/>
            <person name="Megens H.J."/>
        </authorList>
    </citation>
    <scope>NUCLEOTIDE SEQUENCE [LARGE SCALE GENOMIC DNA]</scope>
    <source>
        <strain evidence="10">WM2013NL</strain>
        <tissue evidence="10">Head and thorax</tissue>
    </source>
</reference>
<evidence type="ECO:0000256" key="4">
    <source>
        <dbReference type="ARBA" id="ARBA00022759"/>
    </source>
</evidence>
<evidence type="ECO:0000256" key="6">
    <source>
        <dbReference type="ARBA" id="ARBA00022918"/>
    </source>
</evidence>
<dbReference type="Proteomes" id="UP000037510">
    <property type="component" value="Unassembled WGS sequence"/>
</dbReference>
<feature type="compositionally biased region" description="Polar residues" evidence="8">
    <location>
        <begin position="112"/>
        <end position="122"/>
    </location>
</feature>
<dbReference type="PANTHER" id="PTHR33050:SF7">
    <property type="entry name" value="RIBONUCLEASE H"/>
    <property type="match status" value="1"/>
</dbReference>
<dbReference type="PANTHER" id="PTHR33050">
    <property type="entry name" value="REVERSE TRANSCRIPTASE DOMAIN-CONTAINING PROTEIN"/>
    <property type="match status" value="1"/>
</dbReference>
<dbReference type="InterPro" id="IPR043502">
    <property type="entry name" value="DNA/RNA_pol_sf"/>
</dbReference>
<evidence type="ECO:0000256" key="2">
    <source>
        <dbReference type="ARBA" id="ARBA00022695"/>
    </source>
</evidence>
<dbReference type="GO" id="GO:0004519">
    <property type="term" value="F:endonuclease activity"/>
    <property type="evidence" value="ECO:0007669"/>
    <property type="project" value="UniProtKB-KW"/>
</dbReference>
<feature type="region of interest" description="Disordered" evidence="8">
    <location>
        <begin position="405"/>
        <end position="468"/>
    </location>
</feature>
<keyword evidence="4" id="KW-0255">Endonuclease</keyword>
<keyword evidence="5" id="KW-0378">Hydrolase</keyword>
<dbReference type="SUPFAM" id="SSF56349">
    <property type="entry name" value="DNA breaking-rejoining enzymes"/>
    <property type="match status" value="1"/>
</dbReference>
<dbReference type="GO" id="GO:0003677">
    <property type="term" value="F:DNA binding"/>
    <property type="evidence" value="ECO:0007669"/>
    <property type="project" value="InterPro"/>
</dbReference>
<feature type="compositionally biased region" description="Basic and acidic residues" evidence="8">
    <location>
        <begin position="455"/>
        <end position="468"/>
    </location>
</feature>
<feature type="region of interest" description="Disordered" evidence="8">
    <location>
        <begin position="177"/>
        <end position="204"/>
    </location>
</feature>
<dbReference type="STRING" id="104452.A0A0L7KR66"/>
<keyword evidence="11" id="KW-1185">Reference proteome</keyword>
<dbReference type="SUPFAM" id="SSF56672">
    <property type="entry name" value="DNA/RNA polymerases"/>
    <property type="match status" value="1"/>
</dbReference>
<proteinExistence type="predicted"/>
<dbReference type="InterPro" id="IPR002104">
    <property type="entry name" value="Integrase_catalytic"/>
</dbReference>
<evidence type="ECO:0000313" key="11">
    <source>
        <dbReference type="Proteomes" id="UP000037510"/>
    </source>
</evidence>
<dbReference type="InterPro" id="IPR011010">
    <property type="entry name" value="DNA_brk_join_enz"/>
</dbReference>
<keyword evidence="2" id="KW-0548">Nucleotidyltransferase</keyword>
<dbReference type="Pfam" id="PF17917">
    <property type="entry name" value="RT_RNaseH"/>
    <property type="match status" value="1"/>
</dbReference>
<protein>
    <submittedName>
        <fullName evidence="10">Putative transposon Ty3-I Gag-Pol polyprotein</fullName>
    </submittedName>
</protein>
<keyword evidence="1" id="KW-0808">Transferase</keyword>
<evidence type="ECO:0000256" key="1">
    <source>
        <dbReference type="ARBA" id="ARBA00022679"/>
    </source>
</evidence>
<dbReference type="InterPro" id="IPR041373">
    <property type="entry name" value="RT_RNaseH"/>
</dbReference>
<dbReference type="AlphaFoldDB" id="A0A0L7KR66"/>
<dbReference type="GO" id="GO:0015074">
    <property type="term" value="P:DNA integration"/>
    <property type="evidence" value="ECO:0007669"/>
    <property type="project" value="InterPro"/>
</dbReference>
<gene>
    <name evidence="10" type="ORF">OBRU01_22215</name>
</gene>
<keyword evidence="6" id="KW-0695">RNA-directed DNA polymerase</keyword>
<organism evidence="10 11">
    <name type="scientific">Operophtera brumata</name>
    <name type="common">Winter moth</name>
    <name type="synonym">Phalaena brumata</name>
    <dbReference type="NCBI Taxonomy" id="104452"/>
    <lineage>
        <taxon>Eukaryota</taxon>
        <taxon>Metazoa</taxon>
        <taxon>Ecdysozoa</taxon>
        <taxon>Arthropoda</taxon>
        <taxon>Hexapoda</taxon>
        <taxon>Insecta</taxon>
        <taxon>Pterygota</taxon>
        <taxon>Neoptera</taxon>
        <taxon>Endopterygota</taxon>
        <taxon>Lepidoptera</taxon>
        <taxon>Glossata</taxon>
        <taxon>Ditrysia</taxon>
        <taxon>Geometroidea</taxon>
        <taxon>Geometridae</taxon>
        <taxon>Larentiinae</taxon>
        <taxon>Operophtera</taxon>
    </lineage>
</organism>
<evidence type="ECO:0000259" key="9">
    <source>
        <dbReference type="PROSITE" id="PS51898"/>
    </source>
</evidence>
<dbReference type="GO" id="GO:0006310">
    <property type="term" value="P:DNA recombination"/>
    <property type="evidence" value="ECO:0007669"/>
    <property type="project" value="UniProtKB-KW"/>
</dbReference>
<dbReference type="Gene3D" id="1.10.443.10">
    <property type="entry name" value="Intergrase catalytic core"/>
    <property type="match status" value="1"/>
</dbReference>
<keyword evidence="7" id="KW-0233">DNA recombination</keyword>
<evidence type="ECO:0000256" key="5">
    <source>
        <dbReference type="ARBA" id="ARBA00022801"/>
    </source>
</evidence>
<evidence type="ECO:0000256" key="7">
    <source>
        <dbReference type="ARBA" id="ARBA00023172"/>
    </source>
</evidence>
<feature type="domain" description="Tyr recombinase" evidence="9">
    <location>
        <begin position="700"/>
        <end position="914"/>
    </location>
</feature>
<feature type="compositionally biased region" description="Basic and acidic residues" evidence="8">
    <location>
        <begin position="151"/>
        <end position="161"/>
    </location>
</feature>
<evidence type="ECO:0000256" key="3">
    <source>
        <dbReference type="ARBA" id="ARBA00022722"/>
    </source>
</evidence>
<dbReference type="CDD" id="cd09275">
    <property type="entry name" value="RNase_HI_RT_DIRS1"/>
    <property type="match status" value="1"/>
</dbReference>
<dbReference type="GO" id="GO:0003964">
    <property type="term" value="F:RNA-directed DNA polymerase activity"/>
    <property type="evidence" value="ECO:0007669"/>
    <property type="project" value="UniProtKB-KW"/>
</dbReference>
<evidence type="ECO:0000313" key="10">
    <source>
        <dbReference type="EMBL" id="KOB65768.1"/>
    </source>
</evidence>
<dbReference type="EMBL" id="JTDY01006695">
    <property type="protein sequence ID" value="KOB65768.1"/>
    <property type="molecule type" value="Genomic_DNA"/>
</dbReference>
<comment type="caution">
    <text evidence="10">The sequence shown here is derived from an EMBL/GenBank/DDBJ whole genome shotgun (WGS) entry which is preliminary data.</text>
</comment>